<evidence type="ECO:0000259" key="4">
    <source>
        <dbReference type="PROSITE" id="PS51123"/>
    </source>
</evidence>
<keyword evidence="1 3" id="KW-0732">Signal</keyword>
<dbReference type="AlphaFoldDB" id="A0A2T0VWU5"/>
<accession>A0A2T0VWU5</accession>
<dbReference type="Pfam" id="PF00691">
    <property type="entry name" value="OmpA"/>
    <property type="match status" value="1"/>
</dbReference>
<protein>
    <submittedName>
        <fullName evidence="5">Phosphate transport system substrate-binding protein</fullName>
    </submittedName>
</protein>
<proteinExistence type="predicted"/>
<dbReference type="EMBL" id="PVTP01000009">
    <property type="protein sequence ID" value="PRY76319.1"/>
    <property type="molecule type" value="Genomic_DNA"/>
</dbReference>
<dbReference type="PROSITE" id="PS51123">
    <property type="entry name" value="OMPA_2"/>
    <property type="match status" value="1"/>
</dbReference>
<gene>
    <name evidence="5" type="ORF">CLV80_109119</name>
</gene>
<feature type="chain" id="PRO_5015759228" evidence="3">
    <location>
        <begin position="24"/>
        <end position="517"/>
    </location>
</feature>
<comment type="caution">
    <text evidence="5">The sequence shown here is derived from an EMBL/GenBank/DDBJ whole genome shotgun (WGS) entry which is preliminary data.</text>
</comment>
<evidence type="ECO:0000256" key="3">
    <source>
        <dbReference type="SAM" id="SignalP"/>
    </source>
</evidence>
<dbReference type="InterPro" id="IPR024370">
    <property type="entry name" value="PBP_domain"/>
</dbReference>
<dbReference type="InterPro" id="IPR006665">
    <property type="entry name" value="OmpA-like"/>
</dbReference>
<dbReference type="CDD" id="cd07185">
    <property type="entry name" value="OmpA_C-like"/>
    <property type="match status" value="1"/>
</dbReference>
<dbReference type="PANTHER" id="PTHR30570:SF1">
    <property type="entry name" value="PHOSPHATE-BINDING PROTEIN PSTS"/>
    <property type="match status" value="1"/>
</dbReference>
<organism evidence="5 6">
    <name type="scientific">Yoonia maritima</name>
    <dbReference type="NCBI Taxonomy" id="1435347"/>
    <lineage>
        <taxon>Bacteria</taxon>
        <taxon>Pseudomonadati</taxon>
        <taxon>Pseudomonadota</taxon>
        <taxon>Alphaproteobacteria</taxon>
        <taxon>Rhodobacterales</taxon>
        <taxon>Paracoccaceae</taxon>
        <taxon>Yoonia</taxon>
    </lineage>
</organism>
<dbReference type="SUPFAM" id="SSF103088">
    <property type="entry name" value="OmpA-like"/>
    <property type="match status" value="1"/>
</dbReference>
<evidence type="ECO:0000256" key="2">
    <source>
        <dbReference type="PROSITE-ProRule" id="PRU00473"/>
    </source>
</evidence>
<dbReference type="InterPro" id="IPR050811">
    <property type="entry name" value="Phosphate_ABC_transporter"/>
</dbReference>
<dbReference type="SUPFAM" id="SSF53850">
    <property type="entry name" value="Periplasmic binding protein-like II"/>
    <property type="match status" value="1"/>
</dbReference>
<keyword evidence="2" id="KW-0472">Membrane</keyword>
<reference evidence="5 6" key="1">
    <citation type="submission" date="2018-03" db="EMBL/GenBank/DDBJ databases">
        <title>Genomic Encyclopedia of Archaeal and Bacterial Type Strains, Phase II (KMG-II): from individual species to whole genera.</title>
        <authorList>
            <person name="Goeker M."/>
        </authorList>
    </citation>
    <scope>NUCLEOTIDE SEQUENCE [LARGE SCALE GENOMIC DNA]</scope>
    <source>
        <strain evidence="5 6">DSM 101533</strain>
    </source>
</reference>
<name>A0A2T0VWU5_9RHOB</name>
<dbReference type="Gene3D" id="3.30.1330.60">
    <property type="entry name" value="OmpA-like domain"/>
    <property type="match status" value="1"/>
</dbReference>
<dbReference type="InterPro" id="IPR036737">
    <property type="entry name" value="OmpA-like_sf"/>
</dbReference>
<evidence type="ECO:0000313" key="6">
    <source>
        <dbReference type="Proteomes" id="UP000238007"/>
    </source>
</evidence>
<feature type="signal peptide" evidence="3">
    <location>
        <begin position="1"/>
        <end position="23"/>
    </location>
</feature>
<feature type="domain" description="OmpA-like" evidence="4">
    <location>
        <begin position="398"/>
        <end position="517"/>
    </location>
</feature>
<dbReference type="RefSeq" id="WP_106358426.1">
    <property type="nucleotide sequence ID" value="NZ_PVTP01000009.1"/>
</dbReference>
<keyword evidence="6" id="KW-1185">Reference proteome</keyword>
<sequence>MVTLNRCFWVAQAGLLAAVPAMAEVTLESMDRTIRVSGELIKFENDQYTIASGLGQLVIDSDKVTCSGEDCPELADELNQLIRIASTPAFTSELLPELMEELATQSDASLQLVVQQTTSQSGLILGEGGLLYGNFQIHSSDTSSAFDKLYNGEVEIVFSERRATNTEVERFIDAGLGNLNDPENETIFGQDALAAVVSPENPVKSISVAQTEAIFSGQIRNWNEIGGSDLPIQLYVPSDGGELSDYFTRAILDQNFSSFAPNVDRTLNSDELDALVANQPGAIALLSTADNKLARPVRLASACGIISEPDTFAIRSEDYPLSRRLYAYTTNRVSPSLLRRMITIMQSAKGQSIVTNAGFVSLDSETATLDAFGQQLAYSLAAPEQGGELYNMQQFTREVLNSERLSTTFRFSSGSSQIDNKARADAIRLSELLERPEYEGIEMLLIGFTDSIGKSELNTVLSRRRAAQIRDEILAASAGRIDPNAITTLGFGAASPAACNNDEDGRQINRRVEIWLR</sequence>
<dbReference type="Pfam" id="PF12849">
    <property type="entry name" value="PBP_like_2"/>
    <property type="match status" value="1"/>
</dbReference>
<dbReference type="PANTHER" id="PTHR30570">
    <property type="entry name" value="PERIPLASMIC PHOSPHATE BINDING COMPONENT OF PHOSPHATE ABC TRANSPORTER"/>
    <property type="match status" value="1"/>
</dbReference>
<dbReference type="OrthoDB" id="9790048at2"/>
<evidence type="ECO:0000256" key="1">
    <source>
        <dbReference type="ARBA" id="ARBA00022729"/>
    </source>
</evidence>
<dbReference type="Gene3D" id="3.40.190.10">
    <property type="entry name" value="Periplasmic binding protein-like II"/>
    <property type="match status" value="2"/>
</dbReference>
<dbReference type="Proteomes" id="UP000238007">
    <property type="component" value="Unassembled WGS sequence"/>
</dbReference>
<evidence type="ECO:0000313" key="5">
    <source>
        <dbReference type="EMBL" id="PRY76319.1"/>
    </source>
</evidence>
<dbReference type="GO" id="GO:0016020">
    <property type="term" value="C:membrane"/>
    <property type="evidence" value="ECO:0007669"/>
    <property type="project" value="UniProtKB-UniRule"/>
</dbReference>